<dbReference type="Gene3D" id="3.30.70.330">
    <property type="match status" value="2"/>
</dbReference>
<dbReference type="SMART" id="SM00360">
    <property type="entry name" value="RRM"/>
    <property type="match status" value="2"/>
</dbReference>
<keyword evidence="14" id="KW-1185">Reference proteome</keyword>
<dbReference type="GeneID" id="54467068"/>
<dbReference type="GO" id="GO:0006397">
    <property type="term" value="P:mRNA processing"/>
    <property type="evidence" value="ECO:0007669"/>
    <property type="project" value="UniProtKB-KW"/>
</dbReference>
<dbReference type="InterPro" id="IPR035979">
    <property type="entry name" value="RBD_domain_sf"/>
</dbReference>
<dbReference type="InterPro" id="IPR012677">
    <property type="entry name" value="Nucleotide-bd_a/b_plait_sf"/>
</dbReference>
<keyword evidence="3" id="KW-0507">mRNA processing</keyword>
<evidence type="ECO:0000259" key="12">
    <source>
        <dbReference type="PROSITE" id="PS50102"/>
    </source>
</evidence>
<proteinExistence type="inferred from homology"/>
<evidence type="ECO:0000313" key="13">
    <source>
        <dbReference type="EMBL" id="KAF2803043.1"/>
    </source>
</evidence>
<keyword evidence="9 13" id="KW-0687">Ribonucleoprotein</keyword>
<evidence type="ECO:0000256" key="8">
    <source>
        <dbReference type="ARBA" id="ARBA00023242"/>
    </source>
</evidence>
<dbReference type="PANTHER" id="PTHR10501">
    <property type="entry name" value="U1 SMALL NUCLEAR RIBONUCLEOPROTEIN A/U2 SMALL NUCLEAR RIBONUCLEOPROTEIN B"/>
    <property type="match status" value="1"/>
</dbReference>
<dbReference type="AlphaFoldDB" id="A0A6A6Y3E4"/>
<keyword evidence="7" id="KW-0508">mRNA splicing</keyword>
<evidence type="ECO:0000256" key="10">
    <source>
        <dbReference type="PROSITE-ProRule" id="PRU00176"/>
    </source>
</evidence>
<dbReference type="PROSITE" id="PS50102">
    <property type="entry name" value="RRM"/>
    <property type="match status" value="2"/>
</dbReference>
<evidence type="ECO:0000256" key="4">
    <source>
        <dbReference type="ARBA" id="ARBA00022728"/>
    </source>
</evidence>
<dbReference type="FunFam" id="3.30.70.330:FF:000029">
    <property type="entry name" value="U2 small nuclear ribonucleoprotein B"/>
    <property type="match status" value="1"/>
</dbReference>
<protein>
    <submittedName>
        <fullName evidence="13 15">Small nuclear ribonucleoprotein U1a</fullName>
    </submittedName>
</protein>
<dbReference type="Proteomes" id="UP000504636">
    <property type="component" value="Unplaced"/>
</dbReference>
<dbReference type="InterPro" id="IPR000504">
    <property type="entry name" value="RRM_dom"/>
</dbReference>
<evidence type="ECO:0000256" key="2">
    <source>
        <dbReference type="ARBA" id="ARBA00007243"/>
    </source>
</evidence>
<accession>A0A6A6Y3E4</accession>
<name>A0A6A6Y3E4_9PEZI</name>
<reference evidence="15" key="3">
    <citation type="submission" date="2025-04" db="UniProtKB">
        <authorList>
            <consortium name="RefSeq"/>
        </authorList>
    </citation>
    <scope>IDENTIFICATION</scope>
    <source>
        <strain evidence="15">CBS 304.34</strain>
    </source>
</reference>
<evidence type="ECO:0000256" key="6">
    <source>
        <dbReference type="ARBA" id="ARBA00022884"/>
    </source>
</evidence>
<dbReference type="GO" id="GO:0005681">
    <property type="term" value="C:spliceosomal complex"/>
    <property type="evidence" value="ECO:0007669"/>
    <property type="project" value="UniProtKB-KW"/>
</dbReference>
<feature type="domain" description="RRM" evidence="12">
    <location>
        <begin position="14"/>
        <end position="93"/>
    </location>
</feature>
<evidence type="ECO:0000256" key="5">
    <source>
        <dbReference type="ARBA" id="ARBA00022737"/>
    </source>
</evidence>
<dbReference type="FunFam" id="3.30.70.330:FF:000039">
    <property type="entry name" value="U1 small nuclear ribonucleoprotein A"/>
    <property type="match status" value="1"/>
</dbReference>
<evidence type="ECO:0000256" key="7">
    <source>
        <dbReference type="ARBA" id="ARBA00023187"/>
    </source>
</evidence>
<evidence type="ECO:0000256" key="9">
    <source>
        <dbReference type="ARBA" id="ARBA00023274"/>
    </source>
</evidence>
<comment type="subcellular location">
    <subcellularLocation>
        <location evidence="1">Nucleus</location>
    </subcellularLocation>
</comment>
<evidence type="ECO:0000256" key="3">
    <source>
        <dbReference type="ARBA" id="ARBA00022664"/>
    </source>
</evidence>
<dbReference type="GO" id="GO:0003723">
    <property type="term" value="F:RNA binding"/>
    <property type="evidence" value="ECO:0007669"/>
    <property type="project" value="UniProtKB-UniRule"/>
</dbReference>
<keyword evidence="8" id="KW-0539">Nucleus</keyword>
<dbReference type="OrthoDB" id="266020at2759"/>
<dbReference type="CDD" id="cd12246">
    <property type="entry name" value="RRM1_U1A_like"/>
    <property type="match status" value="1"/>
</dbReference>
<feature type="domain" description="RRM" evidence="12">
    <location>
        <begin position="165"/>
        <end position="239"/>
    </location>
</feature>
<evidence type="ECO:0000256" key="1">
    <source>
        <dbReference type="ARBA" id="ARBA00004123"/>
    </source>
</evidence>
<feature type="region of interest" description="Disordered" evidence="11">
    <location>
        <begin position="122"/>
        <end position="162"/>
    </location>
</feature>
<reference evidence="13 15" key="1">
    <citation type="journal article" date="2020" name="Stud. Mycol.">
        <title>101 Dothideomycetes genomes: a test case for predicting lifestyles and emergence of pathogens.</title>
        <authorList>
            <person name="Haridas S."/>
            <person name="Albert R."/>
            <person name="Binder M."/>
            <person name="Bloem J."/>
            <person name="Labutti K."/>
            <person name="Salamov A."/>
            <person name="Andreopoulos B."/>
            <person name="Baker S."/>
            <person name="Barry K."/>
            <person name="Bills G."/>
            <person name="Bluhm B."/>
            <person name="Cannon C."/>
            <person name="Castanera R."/>
            <person name="Culley D."/>
            <person name="Daum C."/>
            <person name="Ezra D."/>
            <person name="Gonzalez J."/>
            <person name="Henrissat B."/>
            <person name="Kuo A."/>
            <person name="Liang C."/>
            <person name="Lipzen A."/>
            <person name="Lutzoni F."/>
            <person name="Magnuson J."/>
            <person name="Mondo S."/>
            <person name="Nolan M."/>
            <person name="Ohm R."/>
            <person name="Pangilinan J."/>
            <person name="Park H.-J."/>
            <person name="Ramirez L."/>
            <person name="Alfaro M."/>
            <person name="Sun H."/>
            <person name="Tritt A."/>
            <person name="Yoshinaga Y."/>
            <person name="Zwiers L.-H."/>
            <person name="Turgeon B."/>
            <person name="Goodwin S."/>
            <person name="Spatafora J."/>
            <person name="Crous P."/>
            <person name="Grigoriev I."/>
        </authorList>
    </citation>
    <scope>NUCLEOTIDE SEQUENCE</scope>
    <source>
        <strain evidence="13 15">CBS 304.34</strain>
    </source>
</reference>
<comment type="similarity">
    <text evidence="2">Belongs to the RRM U1 A/B'' family.</text>
</comment>
<reference evidence="15" key="2">
    <citation type="submission" date="2020-04" db="EMBL/GenBank/DDBJ databases">
        <authorList>
            <consortium name="NCBI Genome Project"/>
        </authorList>
    </citation>
    <scope>NUCLEOTIDE SEQUENCE</scope>
    <source>
        <strain evidence="15">CBS 304.34</strain>
    </source>
</reference>
<evidence type="ECO:0000256" key="11">
    <source>
        <dbReference type="SAM" id="MobiDB-lite"/>
    </source>
</evidence>
<keyword evidence="5" id="KW-0677">Repeat</keyword>
<dbReference type="SUPFAM" id="SSF54928">
    <property type="entry name" value="RNA-binding domain, RBD"/>
    <property type="match status" value="1"/>
</dbReference>
<dbReference type="GO" id="GO:0008380">
    <property type="term" value="P:RNA splicing"/>
    <property type="evidence" value="ECO:0007669"/>
    <property type="project" value="UniProtKB-KW"/>
</dbReference>
<sequence length="239" mass="26286">MAAVQQPGGDPPISTVYVRNLEERIKIEPLKEALHEIFSDFGTIIEIVAKTSLKRKGQAFIVFEDPEAAAEAINAVQGFDLFDKPMQLELARTRSDATVKRIGTEEDFEAHKRRRLAEKDLKQAQEATEAQKTRPAGGAEPGQKPARGPAKPAGGIPDEYLPPNKDLLVRNLPDEFDGEAFNGIFENFDGFKSATYVAGRNLGFVYFESEAHAITAKERTANLPVGEEGKPIMVTYAKV</sequence>
<evidence type="ECO:0000313" key="15">
    <source>
        <dbReference type="RefSeq" id="XP_033570007.1"/>
    </source>
</evidence>
<dbReference type="GO" id="GO:0030532">
    <property type="term" value="C:small nuclear ribonucleoprotein complex"/>
    <property type="evidence" value="ECO:0007669"/>
    <property type="project" value="UniProtKB-ARBA"/>
</dbReference>
<gene>
    <name evidence="13 15" type="ORF">BDZ99DRAFT_526790</name>
</gene>
<dbReference type="RefSeq" id="XP_033570007.1">
    <property type="nucleotide sequence ID" value="XM_033726175.1"/>
</dbReference>
<organism evidence="13">
    <name type="scientific">Mytilinidion resinicola</name>
    <dbReference type="NCBI Taxonomy" id="574789"/>
    <lineage>
        <taxon>Eukaryota</taxon>
        <taxon>Fungi</taxon>
        <taxon>Dikarya</taxon>
        <taxon>Ascomycota</taxon>
        <taxon>Pezizomycotina</taxon>
        <taxon>Dothideomycetes</taxon>
        <taxon>Pleosporomycetidae</taxon>
        <taxon>Mytilinidiales</taxon>
        <taxon>Mytilinidiaceae</taxon>
        <taxon>Mytilinidion</taxon>
    </lineage>
</organism>
<evidence type="ECO:0000313" key="14">
    <source>
        <dbReference type="Proteomes" id="UP000504636"/>
    </source>
</evidence>
<keyword evidence="6 10" id="KW-0694">RNA-binding</keyword>
<dbReference type="EMBL" id="MU003719">
    <property type="protein sequence ID" value="KAF2803043.1"/>
    <property type="molecule type" value="Genomic_DNA"/>
</dbReference>
<keyword evidence="4" id="KW-0747">Spliceosome</keyword>
<dbReference type="Pfam" id="PF00076">
    <property type="entry name" value="RRM_1"/>
    <property type="match status" value="2"/>
</dbReference>